<sequence length="795" mass="91953">MKKGWSVMKEEKMRFPLSPKANPQAVITGEHYRFTVLTPKLIRLEYAENGMFEDRATQTVLNRAFPVPAFRKLENDVSLEIITEAFHLHYLKKGPFSPNALFIDVKSNFTNHKNRWYFGTPVETLKGTARTLDQVDGEIDLEEGILSKKGYTVLDDSESFILVDEETIEPRKNKGVDLYFFAYGRSYLEALRDFYKLTGAPPLLPRFVFGNWWSRYWPYKEQEYKTLVERFENEDIPFSVAVLDMDWHLVDIPAKYGSGWTGYTWNKELFPDPKSFLDWLHARHLKVTLNLHPADGVRAYEEMYPEMAVKMGIDPETGDPILFDINNRFFRDAYFEYLHHPQEKDGVDFWWIDWQQGTNSSIEGLDPLWLLNHFHTLDRLKSGKRPLILSRYAGAGSHRYPIGFSGDTVVSWDSYRFQPYFTATASNIGYSWWSHDIGGHFGGARDDELAVRWVQFGTFSPILRLHSTQSEFMGKEPWKYGKEAADAIKAFLRLRHRLVPYLYTMNWRTHHDLLPLVMPMYGLYPLNEEAYDVRHQYFFGSELVVAPVTEKRNPALGLACVKVWLPFGTWYDFFTGHRYEGGTRLNVYRGLGRLPVFAKAGAIIPLAGHCPHKNGTENPKQLDVLVFPGSTNTFVLYEDDGETLAYENGAYALTKFELDWEQQKFIVHPIEGDSRVLPAPREIRMLFRGFGNIEISGYSASYDEATDTMIVRIAAYDPKKGAAVSFSAGTHDVRARRLQDFYGLLNAAQIAYRLKEEIYTLAREEEAPLKILARLRTMNLDPDLFDAVFELIYRE</sequence>
<name>A0A133KZN2_HEYCO</name>
<dbReference type="Proteomes" id="UP000070376">
    <property type="component" value="Unassembled WGS sequence"/>
</dbReference>
<evidence type="ECO:0000259" key="5">
    <source>
        <dbReference type="Pfam" id="PF21365"/>
    </source>
</evidence>
<accession>A0A133KZN2</accession>
<protein>
    <submittedName>
        <fullName evidence="6">Glycosyl hydrolase, family 31</fullName>
    </submittedName>
</protein>
<proteinExistence type="inferred from homology"/>
<reference evidence="7" key="1">
    <citation type="submission" date="2016-01" db="EMBL/GenBank/DDBJ databases">
        <authorList>
            <person name="Mitreva M."/>
            <person name="Pepin K.H."/>
            <person name="Mihindukulasuriya K.A."/>
            <person name="Fulton R."/>
            <person name="Fronick C."/>
            <person name="O'Laughlin M."/>
            <person name="Miner T."/>
            <person name="Herter B."/>
            <person name="Rosa B.A."/>
            <person name="Cordes M."/>
            <person name="Tomlinson C."/>
            <person name="Wollam A."/>
            <person name="Palsikar V.B."/>
            <person name="Mardis E.R."/>
            <person name="Wilson R.K."/>
        </authorList>
    </citation>
    <scope>NUCLEOTIDE SEQUENCE [LARGE SCALE GENOMIC DNA]</scope>
    <source>
        <strain evidence="7">GED7749B</strain>
    </source>
</reference>
<keyword evidence="2" id="KW-0326">Glycosidase</keyword>
<dbReference type="AlphaFoldDB" id="A0A133KZN2"/>
<keyword evidence="2 6" id="KW-0378">Hydrolase</keyword>
<dbReference type="GO" id="GO:0005975">
    <property type="term" value="P:carbohydrate metabolic process"/>
    <property type="evidence" value="ECO:0007669"/>
    <property type="project" value="InterPro"/>
</dbReference>
<dbReference type="InterPro" id="IPR017853">
    <property type="entry name" value="GH"/>
</dbReference>
<evidence type="ECO:0000256" key="2">
    <source>
        <dbReference type="RuleBase" id="RU361185"/>
    </source>
</evidence>
<evidence type="ECO:0000259" key="3">
    <source>
        <dbReference type="Pfam" id="PF01055"/>
    </source>
</evidence>
<dbReference type="EMBL" id="LRPN01000023">
    <property type="protein sequence ID" value="KWZ84978.1"/>
    <property type="molecule type" value="Genomic_DNA"/>
</dbReference>
<evidence type="ECO:0000313" key="7">
    <source>
        <dbReference type="Proteomes" id="UP000070376"/>
    </source>
</evidence>
<evidence type="ECO:0000256" key="1">
    <source>
        <dbReference type="ARBA" id="ARBA00007806"/>
    </source>
</evidence>
<dbReference type="InterPro" id="IPR048395">
    <property type="entry name" value="Glyco_hydro_31_C"/>
</dbReference>
<gene>
    <name evidence="6" type="ORF">HMPREF3213_00636</name>
</gene>
<dbReference type="GO" id="GO:0090599">
    <property type="term" value="F:alpha-glucosidase activity"/>
    <property type="evidence" value="ECO:0007669"/>
    <property type="project" value="TreeGrafter"/>
</dbReference>
<evidence type="ECO:0000259" key="4">
    <source>
        <dbReference type="Pfam" id="PF17137"/>
    </source>
</evidence>
<dbReference type="CDD" id="cd06595">
    <property type="entry name" value="GH31_u1"/>
    <property type="match status" value="1"/>
</dbReference>
<dbReference type="Pfam" id="PF01055">
    <property type="entry name" value="Glyco_hydro_31_2nd"/>
    <property type="match status" value="1"/>
</dbReference>
<dbReference type="SUPFAM" id="SSF51445">
    <property type="entry name" value="(Trans)glycosidases"/>
    <property type="match status" value="1"/>
</dbReference>
<dbReference type="PANTHER" id="PTHR22762:SF89">
    <property type="entry name" value="ALPHA-XYLOSIDASE"/>
    <property type="match status" value="1"/>
</dbReference>
<comment type="similarity">
    <text evidence="1 2">Belongs to the glycosyl hydrolase 31 family.</text>
</comment>
<evidence type="ECO:0000313" key="6">
    <source>
        <dbReference type="EMBL" id="KWZ84978.1"/>
    </source>
</evidence>
<dbReference type="SUPFAM" id="SSF51011">
    <property type="entry name" value="Glycosyl hydrolase domain"/>
    <property type="match status" value="1"/>
</dbReference>
<feature type="domain" description="Glycoside hydrolase family 31 TIM barrel" evidence="3">
    <location>
        <begin position="201"/>
        <end position="505"/>
    </location>
</feature>
<feature type="domain" description="Glycosyl hydrolase family 31 C-terminal" evidence="5">
    <location>
        <begin position="515"/>
        <end position="604"/>
    </location>
</feature>
<dbReference type="InterPro" id="IPR000322">
    <property type="entry name" value="Glyco_hydro_31_TIM"/>
</dbReference>
<dbReference type="PANTHER" id="PTHR22762">
    <property type="entry name" value="ALPHA-GLUCOSIDASE"/>
    <property type="match status" value="1"/>
</dbReference>
<dbReference type="Gene3D" id="2.60.40.1180">
    <property type="entry name" value="Golgi alpha-mannosidase II"/>
    <property type="match status" value="2"/>
</dbReference>
<organism evidence="6 7">
    <name type="scientific">Heyndrickxia coagulans</name>
    <name type="common">Weizmannia coagulans</name>
    <dbReference type="NCBI Taxonomy" id="1398"/>
    <lineage>
        <taxon>Bacteria</taxon>
        <taxon>Bacillati</taxon>
        <taxon>Bacillota</taxon>
        <taxon>Bacilli</taxon>
        <taxon>Bacillales</taxon>
        <taxon>Bacillaceae</taxon>
        <taxon>Heyndrickxia</taxon>
    </lineage>
</organism>
<comment type="caution">
    <text evidence="6">The sequence shown here is derived from an EMBL/GenBank/DDBJ whole genome shotgun (WGS) entry which is preliminary data.</text>
</comment>
<feature type="domain" description="DUF5110" evidence="4">
    <location>
        <begin position="621"/>
        <end position="689"/>
    </location>
</feature>
<dbReference type="Gene3D" id="3.20.20.80">
    <property type="entry name" value="Glycosidases"/>
    <property type="match status" value="1"/>
</dbReference>
<dbReference type="PATRIC" id="fig|1398.22.peg.634"/>
<dbReference type="GO" id="GO:0006491">
    <property type="term" value="P:N-glycan processing"/>
    <property type="evidence" value="ECO:0007669"/>
    <property type="project" value="TreeGrafter"/>
</dbReference>
<dbReference type="Pfam" id="PF21365">
    <property type="entry name" value="Glyco_hydro_31_3rd"/>
    <property type="match status" value="1"/>
</dbReference>
<dbReference type="InterPro" id="IPR033403">
    <property type="entry name" value="DUF5110"/>
</dbReference>
<dbReference type="InterPro" id="IPR013780">
    <property type="entry name" value="Glyco_hydro_b"/>
</dbReference>
<dbReference type="Pfam" id="PF17137">
    <property type="entry name" value="DUF5110"/>
    <property type="match status" value="1"/>
</dbReference>